<evidence type="ECO:0000313" key="3">
    <source>
        <dbReference type="Proteomes" id="UP000800235"/>
    </source>
</evidence>
<gene>
    <name evidence="2" type="ORF">EJ08DRAFT_709110</name>
</gene>
<comment type="caution">
    <text evidence="2">The sequence shown here is derived from an EMBL/GenBank/DDBJ whole genome shotgun (WGS) entry which is preliminary data.</text>
</comment>
<keyword evidence="3" id="KW-1185">Reference proteome</keyword>
<proteinExistence type="predicted"/>
<feature type="region of interest" description="Disordered" evidence="1">
    <location>
        <begin position="92"/>
        <end position="112"/>
    </location>
</feature>
<reference evidence="2" key="1">
    <citation type="journal article" date="2020" name="Stud. Mycol.">
        <title>101 Dothideomycetes genomes: a test case for predicting lifestyles and emergence of pathogens.</title>
        <authorList>
            <person name="Haridas S."/>
            <person name="Albert R."/>
            <person name="Binder M."/>
            <person name="Bloem J."/>
            <person name="Labutti K."/>
            <person name="Salamov A."/>
            <person name="Andreopoulos B."/>
            <person name="Baker S."/>
            <person name="Barry K."/>
            <person name="Bills G."/>
            <person name="Bluhm B."/>
            <person name="Cannon C."/>
            <person name="Castanera R."/>
            <person name="Culley D."/>
            <person name="Daum C."/>
            <person name="Ezra D."/>
            <person name="Gonzalez J."/>
            <person name="Henrissat B."/>
            <person name="Kuo A."/>
            <person name="Liang C."/>
            <person name="Lipzen A."/>
            <person name="Lutzoni F."/>
            <person name="Magnuson J."/>
            <person name="Mondo S."/>
            <person name="Nolan M."/>
            <person name="Ohm R."/>
            <person name="Pangilinan J."/>
            <person name="Park H.-J."/>
            <person name="Ramirez L."/>
            <person name="Alfaro M."/>
            <person name="Sun H."/>
            <person name="Tritt A."/>
            <person name="Yoshinaga Y."/>
            <person name="Zwiers L.-H."/>
            <person name="Turgeon B."/>
            <person name="Goodwin S."/>
            <person name="Spatafora J."/>
            <person name="Crous P."/>
            <person name="Grigoriev I."/>
        </authorList>
    </citation>
    <scope>NUCLEOTIDE SEQUENCE</scope>
    <source>
        <strain evidence="2">CBS 130266</strain>
    </source>
</reference>
<dbReference type="EMBL" id="MU007023">
    <property type="protein sequence ID" value="KAF2432983.1"/>
    <property type="molecule type" value="Genomic_DNA"/>
</dbReference>
<protein>
    <submittedName>
        <fullName evidence="2">Uncharacterized protein</fullName>
    </submittedName>
</protein>
<evidence type="ECO:0000256" key="1">
    <source>
        <dbReference type="SAM" id="MobiDB-lite"/>
    </source>
</evidence>
<dbReference type="Proteomes" id="UP000800235">
    <property type="component" value="Unassembled WGS sequence"/>
</dbReference>
<organism evidence="2 3">
    <name type="scientific">Tothia fuscella</name>
    <dbReference type="NCBI Taxonomy" id="1048955"/>
    <lineage>
        <taxon>Eukaryota</taxon>
        <taxon>Fungi</taxon>
        <taxon>Dikarya</taxon>
        <taxon>Ascomycota</taxon>
        <taxon>Pezizomycotina</taxon>
        <taxon>Dothideomycetes</taxon>
        <taxon>Pleosporomycetidae</taxon>
        <taxon>Venturiales</taxon>
        <taxon>Cylindrosympodiaceae</taxon>
        <taxon>Tothia</taxon>
    </lineage>
</organism>
<name>A0A9P4U1G7_9PEZI</name>
<evidence type="ECO:0000313" key="2">
    <source>
        <dbReference type="EMBL" id="KAF2432983.1"/>
    </source>
</evidence>
<accession>A0A9P4U1G7</accession>
<feature type="compositionally biased region" description="Basic and acidic residues" evidence="1">
    <location>
        <begin position="97"/>
        <end position="108"/>
    </location>
</feature>
<dbReference type="AlphaFoldDB" id="A0A9P4U1G7"/>
<sequence>MRWAFYDLLQLSRVALELIGIAGLVTAGGVKELGLRERAWTRWERLGRIVHEESLRSYALCQTCDQAGLSIWVFEALQSACPWNWGTRRKTSNAEQMRSKLPPDEGFRHQSSSMRSASNPIALVSKYAAMMVRMLLLKQVCAAVSSTMLSEWDDEIPRAAVRERTRSRRITSQTSPQPHRMCNIIVIGAAVNADPRLVLWSIVVDRLLLLADLKPFVIAGGSGLRCYGTIEWIGVISSRLI</sequence>